<sequence length="288" mass="29936">MPRKPSLGGARVLITGGARGIGAATAALLAAHGARVWIGDVDEDACRDTAAQLGVSGGRLDVTSAASWREMLARIEADTDSGGPLDVLVNNAGVMPLGAFEAETEPVRDLILDVNVRGVLNGMHAVLPGMAQRGHGHVVNVASMAAMIPVPGMVTYNASKFAALGASLSARREYAGTGVAVSAVLPSAVRTELTSGAPLGGGMPTVDPEDVAAAIVAVLRSRAARRSVPRWVAPAWSATAFVPEWLQSLARRVLDDRRALTSIDTAARRSYLDRVDRQARAHRGESPS</sequence>
<dbReference type="InterPro" id="IPR002347">
    <property type="entry name" value="SDR_fam"/>
</dbReference>
<evidence type="ECO:0000313" key="6">
    <source>
        <dbReference type="EMBL" id="ORB04501.1"/>
    </source>
</evidence>
<dbReference type="CDD" id="cd05233">
    <property type="entry name" value="SDR_c"/>
    <property type="match status" value="1"/>
</dbReference>
<dbReference type="SMART" id="SM00822">
    <property type="entry name" value="PKS_KR"/>
    <property type="match status" value="1"/>
</dbReference>
<comment type="caution">
    <text evidence="6">The sequence shown here is derived from an EMBL/GenBank/DDBJ whole genome shotgun (WGS) entry which is preliminary data.</text>
</comment>
<evidence type="ECO:0000313" key="7">
    <source>
        <dbReference type="Proteomes" id="UP000192320"/>
    </source>
</evidence>
<accession>A0A7I7R8T3</accession>
<dbReference type="Gene3D" id="3.40.50.720">
    <property type="entry name" value="NAD(P)-binding Rossmann-like Domain"/>
    <property type="match status" value="1"/>
</dbReference>
<gene>
    <name evidence="6" type="ORF">BST33_01000</name>
</gene>
<dbReference type="Pfam" id="PF00106">
    <property type="entry name" value="adh_short"/>
    <property type="match status" value="1"/>
</dbReference>
<dbReference type="PRINTS" id="PR00080">
    <property type="entry name" value="SDRFAMILY"/>
</dbReference>
<dbReference type="PRINTS" id="PR00081">
    <property type="entry name" value="GDHRDH"/>
</dbReference>
<dbReference type="PANTHER" id="PTHR43391">
    <property type="entry name" value="RETINOL DEHYDROGENASE-RELATED"/>
    <property type="match status" value="1"/>
</dbReference>
<reference evidence="6 7" key="1">
    <citation type="submission" date="2017-02" db="EMBL/GenBank/DDBJ databases">
        <title>The new phylogeny of genus Mycobacterium.</title>
        <authorList>
            <person name="Tortoli E."/>
            <person name="Trovato A."/>
            <person name="Cirillo D.M."/>
        </authorList>
    </citation>
    <scope>NUCLEOTIDE SEQUENCE [LARGE SCALE GENOMIC DNA]</scope>
    <source>
        <strain evidence="6 7">DSM 45633</strain>
    </source>
</reference>
<protein>
    <submittedName>
        <fullName evidence="6">Short-chain dehydrogenase</fullName>
    </submittedName>
</protein>
<dbReference type="EMBL" id="MVHZ01000001">
    <property type="protein sequence ID" value="ORB04501.1"/>
    <property type="molecule type" value="Genomic_DNA"/>
</dbReference>
<dbReference type="AlphaFoldDB" id="A0A7I7R8T3"/>
<dbReference type="GO" id="GO:0016491">
    <property type="term" value="F:oxidoreductase activity"/>
    <property type="evidence" value="ECO:0007669"/>
    <property type="project" value="UniProtKB-KW"/>
</dbReference>
<organism evidence="6 7">
    <name type="scientific">Mycolicibacter minnesotensis</name>
    <dbReference type="NCBI Taxonomy" id="1118379"/>
    <lineage>
        <taxon>Bacteria</taxon>
        <taxon>Bacillati</taxon>
        <taxon>Actinomycetota</taxon>
        <taxon>Actinomycetes</taxon>
        <taxon>Mycobacteriales</taxon>
        <taxon>Mycobacteriaceae</taxon>
        <taxon>Mycolicibacter</taxon>
    </lineage>
</organism>
<evidence type="ECO:0000256" key="1">
    <source>
        <dbReference type="ARBA" id="ARBA00006484"/>
    </source>
</evidence>
<comment type="similarity">
    <text evidence="1 4">Belongs to the short-chain dehydrogenases/reductases (SDR) family.</text>
</comment>
<dbReference type="OrthoDB" id="9775296at2"/>
<dbReference type="InterPro" id="IPR057326">
    <property type="entry name" value="KR_dom"/>
</dbReference>
<dbReference type="InterPro" id="IPR036291">
    <property type="entry name" value="NAD(P)-bd_dom_sf"/>
</dbReference>
<evidence type="ECO:0000256" key="2">
    <source>
        <dbReference type="ARBA" id="ARBA00022857"/>
    </source>
</evidence>
<dbReference type="Proteomes" id="UP000192320">
    <property type="component" value="Unassembled WGS sequence"/>
</dbReference>
<dbReference type="PANTHER" id="PTHR43391:SF14">
    <property type="entry name" value="DEHYDROGENASE_REDUCTASE SDR FAMILY PROTEIN 7-LIKE"/>
    <property type="match status" value="1"/>
</dbReference>
<keyword evidence="2" id="KW-0521">NADP</keyword>
<dbReference type="RefSeq" id="WP_083022365.1">
    <property type="nucleotide sequence ID" value="NZ_AP022589.1"/>
</dbReference>
<name>A0A7I7R8T3_9MYCO</name>
<keyword evidence="7" id="KW-1185">Reference proteome</keyword>
<feature type="domain" description="Ketoreductase" evidence="5">
    <location>
        <begin position="10"/>
        <end position="192"/>
    </location>
</feature>
<evidence type="ECO:0000256" key="4">
    <source>
        <dbReference type="RuleBase" id="RU000363"/>
    </source>
</evidence>
<dbReference type="NCBIfam" id="NF005878">
    <property type="entry name" value="PRK07825.1"/>
    <property type="match status" value="1"/>
</dbReference>
<evidence type="ECO:0000259" key="5">
    <source>
        <dbReference type="SMART" id="SM00822"/>
    </source>
</evidence>
<dbReference type="SUPFAM" id="SSF51735">
    <property type="entry name" value="NAD(P)-binding Rossmann-fold domains"/>
    <property type="match status" value="1"/>
</dbReference>
<evidence type="ECO:0000256" key="3">
    <source>
        <dbReference type="ARBA" id="ARBA00023002"/>
    </source>
</evidence>
<keyword evidence="3" id="KW-0560">Oxidoreductase</keyword>
<proteinExistence type="inferred from homology"/>